<dbReference type="Proteomes" id="UP000094412">
    <property type="component" value="Unassembled WGS sequence"/>
</dbReference>
<reference evidence="1 2" key="1">
    <citation type="submission" date="2016-08" db="EMBL/GenBank/DDBJ databases">
        <title>Whole genome sequence of Mesorhizobium sp. strain UASWS1009 isolated from industrial sewage.</title>
        <authorList>
            <person name="Crovadore J."/>
            <person name="Calmin G."/>
            <person name="Chablais R."/>
            <person name="Cochard B."/>
            <person name="Lefort F."/>
        </authorList>
    </citation>
    <scope>NUCLEOTIDE SEQUENCE [LARGE SCALE GENOMIC DNA]</scope>
    <source>
        <strain evidence="1 2">UASWS1009</strain>
    </source>
</reference>
<dbReference type="EMBL" id="MDEO01000025">
    <property type="protein sequence ID" value="OCX23345.1"/>
    <property type="molecule type" value="Genomic_DNA"/>
</dbReference>
<evidence type="ECO:0000313" key="2">
    <source>
        <dbReference type="Proteomes" id="UP000094412"/>
    </source>
</evidence>
<keyword evidence="2" id="KW-1185">Reference proteome</keyword>
<organism evidence="1 2">
    <name type="scientific">Mesorhizobium hungaricum</name>
    <dbReference type="NCBI Taxonomy" id="1566387"/>
    <lineage>
        <taxon>Bacteria</taxon>
        <taxon>Pseudomonadati</taxon>
        <taxon>Pseudomonadota</taxon>
        <taxon>Alphaproteobacteria</taxon>
        <taxon>Hyphomicrobiales</taxon>
        <taxon>Phyllobacteriaceae</taxon>
        <taxon>Mesorhizobium</taxon>
    </lineage>
</organism>
<name>A0A1C2E8P0_9HYPH</name>
<protein>
    <submittedName>
        <fullName evidence="1">Uncharacterized protein</fullName>
    </submittedName>
</protein>
<dbReference type="RefSeq" id="WP_024925688.1">
    <property type="nucleotide sequence ID" value="NZ_MDEO01000025.1"/>
</dbReference>
<gene>
    <name evidence="1" type="ORF">QV13_03785</name>
</gene>
<dbReference type="AlphaFoldDB" id="A0A1C2E8P0"/>
<accession>A0A1C2E8P0</accession>
<proteinExistence type="predicted"/>
<dbReference type="STRING" id="1566387.QV13_03785"/>
<evidence type="ECO:0000313" key="1">
    <source>
        <dbReference type="EMBL" id="OCX23345.1"/>
    </source>
</evidence>
<dbReference type="OrthoDB" id="8453247at2"/>
<comment type="caution">
    <text evidence="1">The sequence shown here is derived from an EMBL/GenBank/DDBJ whole genome shotgun (WGS) entry which is preliminary data.</text>
</comment>
<sequence>MAFHYRALTIDQLLNDPMTLAVMQADHVDPAALKAMLVRTAARLRAADQDTPLPGIDAAFLPADPVPDLRKAV</sequence>